<reference evidence="1 3" key="1">
    <citation type="submission" date="2022-09" db="EMBL/GenBank/DDBJ databases">
        <title>Enrichment on poylsaccharides allowed isolation of novel metabolic and taxonomic groups of Haloarchaea.</title>
        <authorList>
            <person name="Sorokin D.Y."/>
            <person name="Elcheninov A.G."/>
            <person name="Khizhniak T.V."/>
            <person name="Kolganova T.V."/>
            <person name="Kublanov I.V."/>
        </authorList>
    </citation>
    <scope>NUCLEOTIDE SEQUENCE</scope>
    <source>
        <strain evidence="2 3">AArc-m2/3/4</strain>
        <strain evidence="1">AArc-xg1-1</strain>
    </source>
</reference>
<comment type="caution">
    <text evidence="1">The sequence shown here is derived from an EMBL/GenBank/DDBJ whole genome shotgun (WGS) entry which is preliminary data.</text>
</comment>
<dbReference type="EMBL" id="JAOPKB010000007">
    <property type="protein sequence ID" value="MCU4973602.1"/>
    <property type="molecule type" value="Genomic_DNA"/>
</dbReference>
<protein>
    <submittedName>
        <fullName evidence="1">Uncharacterized protein</fullName>
    </submittedName>
</protein>
<accession>A0AAP2YXD2</accession>
<evidence type="ECO:0000313" key="3">
    <source>
        <dbReference type="Proteomes" id="UP001320972"/>
    </source>
</evidence>
<dbReference type="Proteomes" id="UP001320972">
    <property type="component" value="Unassembled WGS sequence"/>
</dbReference>
<sequence length="44" mass="4923">MCHCFEDVTELSADEREEIVESHTRAELEAELDDDELSTLGLAA</sequence>
<keyword evidence="3" id="KW-1185">Reference proteome</keyword>
<dbReference type="EMBL" id="JAOPKA010000003">
    <property type="protein sequence ID" value="MCU4741075.1"/>
    <property type="molecule type" value="Genomic_DNA"/>
</dbReference>
<evidence type="ECO:0000313" key="2">
    <source>
        <dbReference type="EMBL" id="MCU4973602.1"/>
    </source>
</evidence>
<name>A0AAP2YXD2_9EURY</name>
<dbReference type="RefSeq" id="WP_338002910.1">
    <property type="nucleotide sequence ID" value="NZ_JAOPKA010000003.1"/>
</dbReference>
<dbReference type="AlphaFoldDB" id="A0AAP2YXD2"/>
<organism evidence="1 4">
    <name type="scientific">Natronoglomus mannanivorans</name>
    <dbReference type="NCBI Taxonomy" id="2979990"/>
    <lineage>
        <taxon>Archaea</taxon>
        <taxon>Methanobacteriati</taxon>
        <taxon>Methanobacteriota</taxon>
        <taxon>Stenosarchaea group</taxon>
        <taxon>Halobacteria</taxon>
        <taxon>Halobacteriales</taxon>
        <taxon>Natrialbaceae</taxon>
        <taxon>Natronoglomus</taxon>
    </lineage>
</organism>
<proteinExistence type="predicted"/>
<evidence type="ECO:0000313" key="4">
    <source>
        <dbReference type="Proteomes" id="UP001321018"/>
    </source>
</evidence>
<dbReference type="Proteomes" id="UP001321018">
    <property type="component" value="Unassembled WGS sequence"/>
</dbReference>
<gene>
    <name evidence="2" type="ORF">OB955_12735</name>
    <name evidence="1" type="ORF">OB960_06635</name>
</gene>
<evidence type="ECO:0000313" key="1">
    <source>
        <dbReference type="EMBL" id="MCU4741075.1"/>
    </source>
</evidence>